<organism evidence="7">
    <name type="scientific">Thermomicrobium roseum</name>
    <dbReference type="NCBI Taxonomy" id="500"/>
    <lineage>
        <taxon>Bacteria</taxon>
        <taxon>Pseudomonadati</taxon>
        <taxon>Thermomicrobiota</taxon>
        <taxon>Thermomicrobia</taxon>
        <taxon>Thermomicrobiales</taxon>
        <taxon>Thermomicrobiaceae</taxon>
        <taxon>Thermomicrobium</taxon>
    </lineage>
</organism>
<dbReference type="CDD" id="cd04235">
    <property type="entry name" value="AAK_CK"/>
    <property type="match status" value="1"/>
</dbReference>
<evidence type="ECO:0000313" key="8">
    <source>
        <dbReference type="EMBL" id="HHM96249.1"/>
    </source>
</evidence>
<dbReference type="AlphaFoldDB" id="A0A7C2BE42"/>
<keyword evidence="2 5" id="KW-0808">Transferase</keyword>
<dbReference type="GO" id="GO:0005829">
    <property type="term" value="C:cytosol"/>
    <property type="evidence" value="ECO:0007669"/>
    <property type="project" value="TreeGrafter"/>
</dbReference>
<dbReference type="FunFam" id="3.40.1160.10:FF:000007">
    <property type="entry name" value="Carbamate kinase"/>
    <property type="match status" value="1"/>
</dbReference>
<gene>
    <name evidence="7" type="primary">arcC</name>
    <name evidence="8" type="ORF">ENM21_03430</name>
    <name evidence="7" type="ORF">ENP47_05555</name>
</gene>
<dbReference type="PANTHER" id="PTHR30409:SF1">
    <property type="entry name" value="CARBAMATE KINASE-RELATED"/>
    <property type="match status" value="1"/>
</dbReference>
<dbReference type="SUPFAM" id="SSF53633">
    <property type="entry name" value="Carbamate kinase-like"/>
    <property type="match status" value="1"/>
</dbReference>
<dbReference type="InterPro" id="IPR001048">
    <property type="entry name" value="Asp/Glu/Uridylate_kinase"/>
</dbReference>
<dbReference type="PRINTS" id="PR01469">
    <property type="entry name" value="CARBMTKINASE"/>
</dbReference>
<dbReference type="Pfam" id="PF00696">
    <property type="entry name" value="AA_kinase"/>
    <property type="match status" value="1"/>
</dbReference>
<evidence type="ECO:0000256" key="1">
    <source>
        <dbReference type="ARBA" id="ARBA00011066"/>
    </source>
</evidence>
<protein>
    <recommendedName>
        <fullName evidence="4 5">Carbamate kinase</fullName>
    </recommendedName>
</protein>
<dbReference type="GO" id="GO:0008804">
    <property type="term" value="F:carbamate kinase activity"/>
    <property type="evidence" value="ECO:0007669"/>
    <property type="project" value="UniProtKB-UniRule"/>
</dbReference>
<dbReference type="PIRSF" id="PIRSF000723">
    <property type="entry name" value="Carbamate_kin"/>
    <property type="match status" value="1"/>
</dbReference>
<comment type="similarity">
    <text evidence="1 5">Belongs to the carbamate kinase family.</text>
</comment>
<evidence type="ECO:0000256" key="4">
    <source>
        <dbReference type="NCBIfam" id="TIGR00746"/>
    </source>
</evidence>
<dbReference type="PANTHER" id="PTHR30409">
    <property type="entry name" value="CARBAMATE KINASE"/>
    <property type="match status" value="1"/>
</dbReference>
<proteinExistence type="inferred from homology"/>
<dbReference type="GO" id="GO:0019546">
    <property type="term" value="P:L-arginine deiminase pathway"/>
    <property type="evidence" value="ECO:0007669"/>
    <property type="project" value="TreeGrafter"/>
</dbReference>
<evidence type="ECO:0000256" key="5">
    <source>
        <dbReference type="PIRNR" id="PIRNR000723"/>
    </source>
</evidence>
<dbReference type="EMBL" id="DSJL01000010">
    <property type="protein sequence ID" value="HEF65047.1"/>
    <property type="molecule type" value="Genomic_DNA"/>
</dbReference>
<evidence type="ECO:0000256" key="3">
    <source>
        <dbReference type="ARBA" id="ARBA00022777"/>
    </source>
</evidence>
<evidence type="ECO:0000313" key="7">
    <source>
        <dbReference type="EMBL" id="HEF65047.1"/>
    </source>
</evidence>
<accession>A0A7C2BE42</accession>
<sequence length="315" mass="33724">MRRVVVALGGNAIIQAGQRGTAEEQQANVDLTCRQLAELVLAGYELIITHGNGPQVGNLLVKNELARDVVPPVPLHWCVAQTQATIGFMIQQALGAELRQRGVERVVATLVTRTEVSPDDPAWQEPTKPIGLYYPEERAREIMAATGQVWKPQGTRGWRRVVPSPDPIAIVDRPAIELLIAAGAIVVACGGGGIPVVRRPDGRYDGVEAVIDKDLAAALLAHELGADALLILTDVPHVMLNYGTPNASPLEQVTVSELRRYQAEGHFASGSMGPKVEAAIRFVSRGASRRAIIAALDHARDALEGRCGTHVLPDA</sequence>
<dbReference type="InterPro" id="IPR003964">
    <property type="entry name" value="Carb_kinase"/>
</dbReference>
<name>A0A7C2BE42_THERO</name>
<feature type="domain" description="Aspartate/glutamate/uridylate kinase" evidence="6">
    <location>
        <begin position="3"/>
        <end position="293"/>
    </location>
</feature>
<reference evidence="7" key="1">
    <citation type="journal article" date="2020" name="mSystems">
        <title>Genome- and Community-Level Interaction Insights into Carbon Utilization and Element Cycling Functions of Hydrothermarchaeota in Hydrothermal Sediment.</title>
        <authorList>
            <person name="Zhou Z."/>
            <person name="Liu Y."/>
            <person name="Xu W."/>
            <person name="Pan J."/>
            <person name="Luo Z.H."/>
            <person name="Li M."/>
        </authorList>
    </citation>
    <scope>NUCLEOTIDE SEQUENCE [LARGE SCALE GENOMIC DNA]</scope>
    <source>
        <strain evidence="8">SpSt-1065</strain>
        <strain evidence="7">SpSt-222</strain>
    </source>
</reference>
<keyword evidence="3 5" id="KW-0418">Kinase</keyword>
<dbReference type="EMBL" id="DRWX01000168">
    <property type="protein sequence ID" value="HHM96249.1"/>
    <property type="molecule type" value="Genomic_DNA"/>
</dbReference>
<dbReference type="NCBIfam" id="NF009007">
    <property type="entry name" value="PRK12352.1"/>
    <property type="match status" value="1"/>
</dbReference>
<dbReference type="Gene3D" id="3.40.1160.10">
    <property type="entry name" value="Acetylglutamate kinase-like"/>
    <property type="match status" value="1"/>
</dbReference>
<dbReference type="InterPro" id="IPR036393">
    <property type="entry name" value="AceGlu_kinase-like_sf"/>
</dbReference>
<evidence type="ECO:0000256" key="2">
    <source>
        <dbReference type="ARBA" id="ARBA00022679"/>
    </source>
</evidence>
<evidence type="ECO:0000259" key="6">
    <source>
        <dbReference type="Pfam" id="PF00696"/>
    </source>
</evidence>
<comment type="caution">
    <text evidence="7">The sequence shown here is derived from an EMBL/GenBank/DDBJ whole genome shotgun (WGS) entry which is preliminary data.</text>
</comment>
<dbReference type="NCBIfam" id="TIGR00746">
    <property type="entry name" value="arcC"/>
    <property type="match status" value="1"/>
</dbReference>